<keyword evidence="2" id="KW-1185">Reference proteome</keyword>
<dbReference type="KEGG" id="xak:KIMC2_14350"/>
<dbReference type="AlphaFoldDB" id="A0AAU9DPC6"/>
<dbReference type="Gene3D" id="2.40.30.200">
    <property type="match status" value="1"/>
</dbReference>
<evidence type="ECO:0000313" key="1">
    <source>
        <dbReference type="EMBL" id="BDR56873.1"/>
    </source>
</evidence>
<reference evidence="1 2" key="1">
    <citation type="journal article" date="2023" name="Microbiol. Spectr.">
        <title>Symbiosis of Carpenter Bees with Uncharacterized Lactic Acid Bacteria Showing NAD Auxotrophy.</title>
        <authorList>
            <person name="Kawasaki S."/>
            <person name="Ozawa K."/>
            <person name="Mori T."/>
            <person name="Yamamoto A."/>
            <person name="Ito M."/>
            <person name="Ohkuma M."/>
            <person name="Sakamoto M."/>
            <person name="Matsutani M."/>
        </authorList>
    </citation>
    <scope>NUCLEOTIDE SEQUENCE [LARGE SCALE GENOMIC DNA]</scope>
    <source>
        <strain evidence="1 2">KimC2</strain>
    </source>
</reference>
<protein>
    <recommendedName>
        <fullName evidence="3">Phage tail protein</fullName>
    </recommendedName>
</protein>
<dbReference type="RefSeq" id="WP_317695436.1">
    <property type="nucleotide sequence ID" value="NZ_AP026801.1"/>
</dbReference>
<evidence type="ECO:0000313" key="2">
    <source>
        <dbReference type="Proteomes" id="UP001321804"/>
    </source>
</evidence>
<accession>A0AAU9DPC6</accession>
<organism evidence="1 2">
    <name type="scientific">Xylocopilactobacillus apis</name>
    <dbReference type="NCBI Taxonomy" id="2932183"/>
    <lineage>
        <taxon>Bacteria</taxon>
        <taxon>Bacillati</taxon>
        <taxon>Bacillota</taxon>
        <taxon>Bacilli</taxon>
        <taxon>Lactobacillales</taxon>
        <taxon>Lactobacillaceae</taxon>
        <taxon>Xylocopilactobacillus</taxon>
    </lineage>
</organism>
<gene>
    <name evidence="1" type="ORF">KIMC2_14350</name>
</gene>
<sequence>MSNTHLLTDWVEFNGRSSKDLGLTLNLDGFEWVHPQKQIDYVSIPGTSNEIAHIEDKYAPVTQTFNLVIERMQKDILKKSSDVVAWVSEVDDYKKLRTNLYPDYFFWALPYNVDSLKRHMSIIGDFALTFHLKPYAFVEGSDQYLQVGGGAQLLNSENYDALPRFHLSGSGDCSININGTSYNLTGVSGDLYIDSTARKVWDSSGNLATTNIQFEHYPYLPKNSTISISAGGGISSLEVMPLWRRIF</sequence>
<evidence type="ECO:0008006" key="3">
    <source>
        <dbReference type="Google" id="ProtNLM"/>
    </source>
</evidence>
<name>A0AAU9DPC6_9LACO</name>
<proteinExistence type="predicted"/>
<dbReference type="EMBL" id="AP026801">
    <property type="protein sequence ID" value="BDR56873.1"/>
    <property type="molecule type" value="Genomic_DNA"/>
</dbReference>
<dbReference type="Proteomes" id="UP001321804">
    <property type="component" value="Chromosome"/>
</dbReference>